<comment type="subcellular location">
    <subcellularLocation>
        <location evidence="11">Cytoplasm</location>
    </subcellularLocation>
</comment>
<evidence type="ECO:0000256" key="4">
    <source>
        <dbReference type="ARBA" id="ARBA00022516"/>
    </source>
</evidence>
<dbReference type="PANTHER" id="PTHR12215:SF10">
    <property type="entry name" value="L-AMINOADIPATE-SEMIALDEHYDE DEHYDROGENASE-PHOSPHOPANTETHEINYL TRANSFERASE"/>
    <property type="match status" value="1"/>
</dbReference>
<comment type="cofactor">
    <cofactor evidence="1 11">
        <name>Mg(2+)</name>
        <dbReference type="ChEBI" id="CHEBI:18420"/>
    </cofactor>
</comment>
<proteinExistence type="inferred from homology"/>
<feature type="domain" description="4'-phosphopantetheinyl transferase" evidence="12">
    <location>
        <begin position="5"/>
        <end position="113"/>
    </location>
</feature>
<dbReference type="EC" id="2.7.8.7" evidence="11"/>
<dbReference type="RefSeq" id="WP_035398705.1">
    <property type="nucleotide sequence ID" value="NZ_CP042163.1"/>
</dbReference>
<keyword evidence="14" id="KW-1185">Reference proteome</keyword>
<comment type="similarity">
    <text evidence="2">Belongs to the P-Pant transferase superfamily. Gsp/Sfp/HetI/AcpT family.</text>
</comment>
<name>A0ABU6NF83_9BACI</name>
<evidence type="ECO:0000256" key="7">
    <source>
        <dbReference type="ARBA" id="ARBA00022832"/>
    </source>
</evidence>
<evidence type="ECO:0000313" key="13">
    <source>
        <dbReference type="EMBL" id="MED4126710.1"/>
    </source>
</evidence>
<dbReference type="Gene3D" id="3.90.470.20">
    <property type="entry name" value="4'-phosphopantetheinyl transferase domain"/>
    <property type="match status" value="1"/>
</dbReference>
<keyword evidence="6 11" id="KW-0479">Metal-binding</keyword>
<dbReference type="InterPro" id="IPR050559">
    <property type="entry name" value="P-Pant_transferase_sf"/>
</dbReference>
<dbReference type="InterPro" id="IPR008278">
    <property type="entry name" value="4-PPantetheinyl_Trfase_dom"/>
</dbReference>
<sequence length="120" mass="13757">MIIGTGIDIIEIDRIRNLVLRHPERFIERILTKQEYERIASAGEARKIEYIAGRFAAKEAYAKAIGSGIGRHLSFQDIEILASETGKPEIWFKRQKKNKCHLSITHSKEYAFAQVILEDS</sequence>
<evidence type="ECO:0000256" key="6">
    <source>
        <dbReference type="ARBA" id="ARBA00022723"/>
    </source>
</evidence>
<feature type="binding site" evidence="11">
    <location>
        <position position="59"/>
    </location>
    <ligand>
        <name>Mg(2+)</name>
        <dbReference type="ChEBI" id="CHEBI:18420"/>
    </ligand>
</feature>
<dbReference type="NCBIfam" id="TIGR00556">
    <property type="entry name" value="pantethn_trn"/>
    <property type="match status" value="1"/>
</dbReference>
<evidence type="ECO:0000256" key="10">
    <source>
        <dbReference type="ARBA" id="ARBA00023160"/>
    </source>
</evidence>
<keyword evidence="7 11" id="KW-0276">Fatty acid metabolism</keyword>
<dbReference type="InterPro" id="IPR004568">
    <property type="entry name" value="Ppantetheine-prot_Trfase_dom"/>
</dbReference>
<evidence type="ECO:0000256" key="3">
    <source>
        <dbReference type="ARBA" id="ARBA00022490"/>
    </source>
</evidence>
<evidence type="ECO:0000313" key="14">
    <source>
        <dbReference type="Proteomes" id="UP001341820"/>
    </source>
</evidence>
<keyword evidence="8 11" id="KW-0460">Magnesium</keyword>
<dbReference type="Pfam" id="PF01648">
    <property type="entry name" value="ACPS"/>
    <property type="match status" value="1"/>
</dbReference>
<gene>
    <name evidence="11 13" type="primary">acpS</name>
    <name evidence="13" type="ORF">P5F74_00960</name>
</gene>
<comment type="function">
    <text evidence="11">Transfers the 4'-phosphopantetheine moiety from coenzyme A to a Ser of acyl-carrier-protein.</text>
</comment>
<keyword evidence="5 11" id="KW-0808">Transferase</keyword>
<organism evidence="13 14">
    <name type="scientific">Shouchella miscanthi</name>
    <dbReference type="NCBI Taxonomy" id="2598861"/>
    <lineage>
        <taxon>Bacteria</taxon>
        <taxon>Bacillati</taxon>
        <taxon>Bacillota</taxon>
        <taxon>Bacilli</taxon>
        <taxon>Bacillales</taxon>
        <taxon>Bacillaceae</taxon>
        <taxon>Shouchella</taxon>
    </lineage>
</organism>
<dbReference type="SUPFAM" id="SSF56214">
    <property type="entry name" value="4'-phosphopantetheinyl transferase"/>
    <property type="match status" value="1"/>
</dbReference>
<evidence type="ECO:0000256" key="11">
    <source>
        <dbReference type="HAMAP-Rule" id="MF_00101"/>
    </source>
</evidence>
<dbReference type="GO" id="GO:0008897">
    <property type="term" value="F:holo-[acyl-carrier-protein] synthase activity"/>
    <property type="evidence" value="ECO:0007669"/>
    <property type="project" value="UniProtKB-EC"/>
</dbReference>
<accession>A0ABU6NF83</accession>
<comment type="similarity">
    <text evidence="11">Belongs to the P-Pant transferase superfamily. AcpS family.</text>
</comment>
<dbReference type="Proteomes" id="UP001341820">
    <property type="component" value="Unassembled WGS sequence"/>
</dbReference>
<comment type="caution">
    <text evidence="13">The sequence shown here is derived from an EMBL/GenBank/DDBJ whole genome shotgun (WGS) entry which is preliminary data.</text>
</comment>
<keyword evidence="3 11" id="KW-0963">Cytoplasm</keyword>
<keyword evidence="10 11" id="KW-0275">Fatty acid biosynthesis</keyword>
<keyword evidence="9 11" id="KW-0443">Lipid metabolism</keyword>
<protein>
    <recommendedName>
        <fullName evidence="11">Holo-[acyl-carrier-protein] synthase</fullName>
        <shortName evidence="11">Holo-ACP synthase</shortName>
        <ecNumber evidence="11">2.7.8.7</ecNumber>
    </recommendedName>
    <alternativeName>
        <fullName evidence="11">4'-phosphopantetheinyl transferase AcpS</fullName>
    </alternativeName>
</protein>
<comment type="catalytic activity">
    <reaction evidence="11">
        <text>apo-[ACP] + CoA = holo-[ACP] + adenosine 3',5'-bisphosphate + H(+)</text>
        <dbReference type="Rhea" id="RHEA:12068"/>
        <dbReference type="Rhea" id="RHEA-COMP:9685"/>
        <dbReference type="Rhea" id="RHEA-COMP:9690"/>
        <dbReference type="ChEBI" id="CHEBI:15378"/>
        <dbReference type="ChEBI" id="CHEBI:29999"/>
        <dbReference type="ChEBI" id="CHEBI:57287"/>
        <dbReference type="ChEBI" id="CHEBI:58343"/>
        <dbReference type="ChEBI" id="CHEBI:64479"/>
        <dbReference type="EC" id="2.7.8.7"/>
    </reaction>
</comment>
<dbReference type="NCBIfam" id="TIGR00516">
    <property type="entry name" value="acpS"/>
    <property type="match status" value="1"/>
</dbReference>
<evidence type="ECO:0000256" key="5">
    <source>
        <dbReference type="ARBA" id="ARBA00022679"/>
    </source>
</evidence>
<evidence type="ECO:0000256" key="2">
    <source>
        <dbReference type="ARBA" id="ARBA00010990"/>
    </source>
</evidence>
<dbReference type="PANTHER" id="PTHR12215">
    <property type="entry name" value="PHOSPHOPANTETHEINE TRANSFERASE"/>
    <property type="match status" value="1"/>
</dbReference>
<evidence type="ECO:0000259" key="12">
    <source>
        <dbReference type="Pfam" id="PF01648"/>
    </source>
</evidence>
<dbReference type="EMBL" id="JAROAS010000001">
    <property type="protein sequence ID" value="MED4126710.1"/>
    <property type="molecule type" value="Genomic_DNA"/>
</dbReference>
<keyword evidence="4 11" id="KW-0444">Lipid biosynthesis</keyword>
<reference evidence="13 14" key="1">
    <citation type="submission" date="2023-03" db="EMBL/GenBank/DDBJ databases">
        <title>Bacillus Genome Sequencing.</title>
        <authorList>
            <person name="Dunlap C."/>
        </authorList>
    </citation>
    <scope>NUCLEOTIDE SEQUENCE [LARGE SCALE GENOMIC DNA]</scope>
    <source>
        <strain evidence="13 14">B-4107</strain>
    </source>
</reference>
<dbReference type="HAMAP" id="MF_00101">
    <property type="entry name" value="AcpS"/>
    <property type="match status" value="1"/>
</dbReference>
<feature type="binding site" evidence="11">
    <location>
        <position position="8"/>
    </location>
    <ligand>
        <name>Mg(2+)</name>
        <dbReference type="ChEBI" id="CHEBI:18420"/>
    </ligand>
</feature>
<evidence type="ECO:0000256" key="9">
    <source>
        <dbReference type="ARBA" id="ARBA00023098"/>
    </source>
</evidence>
<evidence type="ECO:0000256" key="8">
    <source>
        <dbReference type="ARBA" id="ARBA00022842"/>
    </source>
</evidence>
<evidence type="ECO:0000256" key="1">
    <source>
        <dbReference type="ARBA" id="ARBA00001946"/>
    </source>
</evidence>
<dbReference type="InterPro" id="IPR002582">
    <property type="entry name" value="ACPS"/>
</dbReference>
<dbReference type="InterPro" id="IPR037143">
    <property type="entry name" value="4-PPantetheinyl_Trfase_dom_sf"/>
</dbReference>